<dbReference type="AlphaFoldDB" id="L5K8A6"/>
<reference evidence="3" key="1">
    <citation type="journal article" date="2013" name="Science">
        <title>Comparative analysis of bat genomes provides insight into the evolution of flight and immunity.</title>
        <authorList>
            <person name="Zhang G."/>
            <person name="Cowled C."/>
            <person name="Shi Z."/>
            <person name="Huang Z."/>
            <person name="Bishop-Lilly K.A."/>
            <person name="Fang X."/>
            <person name="Wynne J.W."/>
            <person name="Xiong Z."/>
            <person name="Baker M.L."/>
            <person name="Zhao W."/>
            <person name="Tachedjian M."/>
            <person name="Zhu Y."/>
            <person name="Zhou P."/>
            <person name="Jiang X."/>
            <person name="Ng J."/>
            <person name="Yang L."/>
            <person name="Wu L."/>
            <person name="Xiao J."/>
            <person name="Feng Y."/>
            <person name="Chen Y."/>
            <person name="Sun X."/>
            <person name="Zhang Y."/>
            <person name="Marsh G.A."/>
            <person name="Crameri G."/>
            <person name="Broder C.C."/>
            <person name="Frey K.G."/>
            <person name="Wang L.F."/>
            <person name="Wang J."/>
        </authorList>
    </citation>
    <scope>NUCLEOTIDE SEQUENCE [LARGE SCALE GENOMIC DNA]</scope>
</reference>
<dbReference type="Proteomes" id="UP000010552">
    <property type="component" value="Unassembled WGS sequence"/>
</dbReference>
<gene>
    <name evidence="2" type="ORF">PAL_GLEAN10013899</name>
</gene>
<evidence type="ECO:0000256" key="1">
    <source>
        <dbReference type="SAM" id="MobiDB-lite"/>
    </source>
</evidence>
<accession>L5K8A6</accession>
<protein>
    <submittedName>
        <fullName evidence="2">Uncharacterized protein</fullName>
    </submittedName>
</protein>
<organism evidence="2 3">
    <name type="scientific">Pteropus alecto</name>
    <name type="common">Black flying fox</name>
    <dbReference type="NCBI Taxonomy" id="9402"/>
    <lineage>
        <taxon>Eukaryota</taxon>
        <taxon>Metazoa</taxon>
        <taxon>Chordata</taxon>
        <taxon>Craniata</taxon>
        <taxon>Vertebrata</taxon>
        <taxon>Euteleostomi</taxon>
        <taxon>Mammalia</taxon>
        <taxon>Eutheria</taxon>
        <taxon>Laurasiatheria</taxon>
        <taxon>Chiroptera</taxon>
        <taxon>Yinpterochiroptera</taxon>
        <taxon>Pteropodoidea</taxon>
        <taxon>Pteropodidae</taxon>
        <taxon>Pteropodinae</taxon>
        <taxon>Pteropus</taxon>
    </lineage>
</organism>
<dbReference type="InParanoid" id="L5K8A6"/>
<name>L5K8A6_PTEAL</name>
<feature type="compositionally biased region" description="Polar residues" evidence="1">
    <location>
        <begin position="129"/>
        <end position="138"/>
    </location>
</feature>
<proteinExistence type="predicted"/>
<feature type="region of interest" description="Disordered" evidence="1">
    <location>
        <begin position="111"/>
        <end position="138"/>
    </location>
</feature>
<sequence length="138" mass="15839">MTVRRARKEGGRHRWGFVRIFRSPGLRQTQDGVTCNICTASGGGTVRRAERHQTQQHTEMQLKAHGRTEGAWEIMVNEVRTLRVCFGNQMAEKHTHCCVLCFREVVKSRRRPNVERGHPRPGPLKDAVTQVQQVSLRN</sequence>
<dbReference type="EMBL" id="KB030951">
    <property type="protein sequence ID" value="ELK07607.1"/>
    <property type="molecule type" value="Genomic_DNA"/>
</dbReference>
<keyword evidence="3" id="KW-1185">Reference proteome</keyword>
<evidence type="ECO:0000313" key="3">
    <source>
        <dbReference type="Proteomes" id="UP000010552"/>
    </source>
</evidence>
<evidence type="ECO:0000313" key="2">
    <source>
        <dbReference type="EMBL" id="ELK07607.1"/>
    </source>
</evidence>